<dbReference type="GO" id="GO:0016787">
    <property type="term" value="F:hydrolase activity"/>
    <property type="evidence" value="ECO:0007669"/>
    <property type="project" value="UniProtKB-KW"/>
</dbReference>
<keyword evidence="2" id="KW-0378">Hydrolase</keyword>
<dbReference type="InterPro" id="IPR029058">
    <property type="entry name" value="AB_hydrolase_fold"/>
</dbReference>
<dbReference type="PANTHER" id="PTHR43798">
    <property type="entry name" value="MONOACYLGLYCEROL LIPASE"/>
    <property type="match status" value="1"/>
</dbReference>
<dbReference type="GO" id="GO:0016746">
    <property type="term" value="F:acyltransferase activity"/>
    <property type="evidence" value="ECO:0007669"/>
    <property type="project" value="UniProtKB-KW"/>
</dbReference>
<dbReference type="EMBL" id="CM001440">
    <property type="protein sequence ID" value="EHR63659.1"/>
    <property type="molecule type" value="Genomic_DNA"/>
</dbReference>
<protein>
    <submittedName>
        <fullName evidence="2">Putative hydrolase or acyltransferase of alpha/beta superfamily</fullName>
    </submittedName>
</protein>
<dbReference type="OrthoDB" id="63519at2"/>
<name>H5XMA8_9PSEU</name>
<proteinExistence type="predicted"/>
<keyword evidence="2" id="KW-0012">Acyltransferase</keyword>
<dbReference type="AlphaFoldDB" id="H5XMA8"/>
<keyword evidence="3" id="KW-1185">Reference proteome</keyword>
<evidence type="ECO:0000313" key="3">
    <source>
        <dbReference type="Proteomes" id="UP000002791"/>
    </source>
</evidence>
<dbReference type="InterPro" id="IPR050266">
    <property type="entry name" value="AB_hydrolase_sf"/>
</dbReference>
<dbReference type="PRINTS" id="PR00111">
    <property type="entry name" value="ABHYDROLASE"/>
</dbReference>
<sequence length="276" mass="29588">MLNLTGVLDRGHARLRYRDLPGPRGPVVFTHGAGMDHSMFDSQVLDLHGAGYRVVTWDLRGHGASTLAGDVRFEAAAALADLAALLDHLALDRPVLVGHSLGGNLSQEFVRRHPRAVRGLVVLDSTWNTGPLTLVERLLLPLAAPVLALVPASGLPARLARASAVTPAGVAACEAAFTAMPKRRFLDVWRATTTLVAPDPDYRTPVPLALVRGEHDRTGNIAAAMPRWARSDGVREYVVADAGHVVTVDAPERTARLLRDIIAGWETDERNEAGTA</sequence>
<dbReference type="Pfam" id="PF12697">
    <property type="entry name" value="Abhydrolase_6"/>
    <property type="match status" value="1"/>
</dbReference>
<dbReference type="SUPFAM" id="SSF53474">
    <property type="entry name" value="alpha/beta-Hydrolases"/>
    <property type="match status" value="1"/>
</dbReference>
<dbReference type="STRING" id="882082.SaccyDRAFT_4858"/>
<accession>H5XMA8</accession>
<dbReference type="Proteomes" id="UP000002791">
    <property type="component" value="Chromosome"/>
</dbReference>
<dbReference type="HOGENOM" id="CLU_020336_50_1_11"/>
<reference evidence="2 3" key="1">
    <citation type="submission" date="2011-11" db="EMBL/GenBank/DDBJ databases">
        <title>The Noncontiguous Finished sequence of Saccharomonospora cyanea NA-134.</title>
        <authorList>
            <consortium name="US DOE Joint Genome Institute"/>
            <person name="Lucas S."/>
            <person name="Han J."/>
            <person name="Lapidus A."/>
            <person name="Cheng J.-F."/>
            <person name="Goodwin L."/>
            <person name="Pitluck S."/>
            <person name="Peters L."/>
            <person name="Ovchinnikova G."/>
            <person name="Lu M."/>
            <person name="Detter J.C."/>
            <person name="Han C."/>
            <person name="Tapia R."/>
            <person name="Land M."/>
            <person name="Hauser L."/>
            <person name="Kyrpides N."/>
            <person name="Ivanova N."/>
            <person name="Pagani I."/>
            <person name="Brambilla E.-M."/>
            <person name="Klenk H.-P."/>
            <person name="Woyke T."/>
        </authorList>
    </citation>
    <scope>NUCLEOTIDE SEQUENCE [LARGE SCALE GENOMIC DNA]</scope>
    <source>
        <strain evidence="2 3">NA-134</strain>
    </source>
</reference>
<keyword evidence="2" id="KW-0808">Transferase</keyword>
<dbReference type="eggNOG" id="COG2267">
    <property type="taxonomic scope" value="Bacteria"/>
</dbReference>
<feature type="domain" description="AB hydrolase-1" evidence="1">
    <location>
        <begin position="27"/>
        <end position="256"/>
    </location>
</feature>
<dbReference type="Gene3D" id="3.40.50.1820">
    <property type="entry name" value="alpha/beta hydrolase"/>
    <property type="match status" value="1"/>
</dbReference>
<gene>
    <name evidence="2" type="ORF">SaccyDRAFT_4858</name>
</gene>
<dbReference type="InterPro" id="IPR000073">
    <property type="entry name" value="AB_hydrolase_1"/>
</dbReference>
<dbReference type="RefSeq" id="WP_005460087.1">
    <property type="nucleotide sequence ID" value="NZ_CM001440.1"/>
</dbReference>
<organism evidence="2 3">
    <name type="scientific">Saccharomonospora cyanea NA-134</name>
    <dbReference type="NCBI Taxonomy" id="882082"/>
    <lineage>
        <taxon>Bacteria</taxon>
        <taxon>Bacillati</taxon>
        <taxon>Actinomycetota</taxon>
        <taxon>Actinomycetes</taxon>
        <taxon>Pseudonocardiales</taxon>
        <taxon>Pseudonocardiaceae</taxon>
        <taxon>Saccharomonospora</taxon>
    </lineage>
</organism>
<evidence type="ECO:0000313" key="2">
    <source>
        <dbReference type="EMBL" id="EHR63659.1"/>
    </source>
</evidence>
<evidence type="ECO:0000259" key="1">
    <source>
        <dbReference type="Pfam" id="PF12697"/>
    </source>
</evidence>